<dbReference type="OrthoDB" id="85718at2"/>
<sequence>MAMEIRKQMIKVLFAVAAFYSLFSISLYAASPTAGSLGSSYGGEWVDKAFVESEDLDGTLNLTFDKNTGKAALEYSVWDDSENYSFQSVGPITVEEQKPVKFKYKYLDYSEHETPKTVQGEGIIEFKPGTIVLRMGALPSEMNKIFAQQRSFIRDPYANRVPKPGDDLAIVSQYCKCKESNLVEFTYPAADNESQKIWIAYVSVYVRGIFLTEYKVNLHTRKATEIKDSWSEAYHFADKIEVSKITASSTLPKSKAGSYPASQIIDGDTATCWCEGVKGSGIGQSFTLSFPKKTKVGRLKVLPGYGKSVSAYLENNSVRKAKITFSDGSSFIADFTKETALELPKDKATTSITFTILEVIPGSKYDDTCVSEFAVSP</sequence>
<dbReference type="AlphaFoldDB" id="A0A089M5Z8"/>
<reference evidence="3 4" key="1">
    <citation type="submission" date="2014-08" db="EMBL/GenBank/DDBJ databases">
        <title>Comparative genomics of the Paenibacillus odorifer group.</title>
        <authorList>
            <person name="den Bakker H.C."/>
            <person name="Tsai Y.-C."/>
            <person name="Martin N."/>
            <person name="Korlach J."/>
            <person name="Wiedmann M."/>
        </authorList>
    </citation>
    <scope>NUCLEOTIDE SEQUENCE [LARGE SCALE GENOMIC DNA]</scope>
    <source>
        <strain evidence="3 4">DSM 15220</strain>
    </source>
</reference>
<keyword evidence="1" id="KW-0732">Signal</keyword>
<dbReference type="STRING" id="189425.PGRAT_14285"/>
<feature type="domain" description="NAD glycohydrolase translocation F5/8 type C" evidence="2">
    <location>
        <begin position="242"/>
        <end position="374"/>
    </location>
</feature>
<accession>A0A089M5Z8</accession>
<dbReference type="RefSeq" id="WP_025704161.1">
    <property type="nucleotide sequence ID" value="NZ_CP009287.1"/>
</dbReference>
<evidence type="ECO:0000313" key="4">
    <source>
        <dbReference type="Proteomes" id="UP000029500"/>
    </source>
</evidence>
<evidence type="ECO:0000313" key="3">
    <source>
        <dbReference type="EMBL" id="AIQ68657.1"/>
    </source>
</evidence>
<dbReference type="InterPro" id="IPR008979">
    <property type="entry name" value="Galactose-bd-like_sf"/>
</dbReference>
<proteinExistence type="predicted"/>
<protein>
    <recommendedName>
        <fullName evidence="2">NAD glycohydrolase translocation F5/8 type C domain-containing protein</fullName>
    </recommendedName>
</protein>
<dbReference type="InterPro" id="IPR057561">
    <property type="entry name" value="NADase_transloc"/>
</dbReference>
<dbReference type="SUPFAM" id="SSF49785">
    <property type="entry name" value="Galactose-binding domain-like"/>
    <property type="match status" value="1"/>
</dbReference>
<gene>
    <name evidence="3" type="ORF">PGRAT_14285</name>
</gene>
<organism evidence="3 4">
    <name type="scientific">Paenibacillus graminis</name>
    <dbReference type="NCBI Taxonomy" id="189425"/>
    <lineage>
        <taxon>Bacteria</taxon>
        <taxon>Bacillati</taxon>
        <taxon>Bacillota</taxon>
        <taxon>Bacilli</taxon>
        <taxon>Bacillales</taxon>
        <taxon>Paenibacillaceae</taxon>
        <taxon>Paenibacillus</taxon>
    </lineage>
</organism>
<dbReference type="NCBIfam" id="NF047619">
    <property type="entry name" value="NADase_discoid"/>
    <property type="match status" value="1"/>
</dbReference>
<dbReference type="Proteomes" id="UP000029500">
    <property type="component" value="Chromosome"/>
</dbReference>
<feature type="chain" id="PRO_5039484812" description="NAD glycohydrolase translocation F5/8 type C domain-containing protein" evidence="1">
    <location>
        <begin position="30"/>
        <end position="377"/>
    </location>
</feature>
<dbReference type="eggNOG" id="COG0666">
    <property type="taxonomic scope" value="Bacteria"/>
</dbReference>
<dbReference type="KEGG" id="pgm:PGRAT_14285"/>
<dbReference type="HOGENOM" id="CLU_754077_0_0_9"/>
<dbReference type="Pfam" id="PF25302">
    <property type="entry name" value="NADase_transloc"/>
    <property type="match status" value="1"/>
</dbReference>
<dbReference type="EMBL" id="CP009287">
    <property type="protein sequence ID" value="AIQ68657.1"/>
    <property type="molecule type" value="Genomic_DNA"/>
</dbReference>
<keyword evidence="4" id="KW-1185">Reference proteome</keyword>
<evidence type="ECO:0000256" key="1">
    <source>
        <dbReference type="SAM" id="SignalP"/>
    </source>
</evidence>
<feature type="signal peptide" evidence="1">
    <location>
        <begin position="1"/>
        <end position="29"/>
    </location>
</feature>
<dbReference type="Gene3D" id="2.60.120.260">
    <property type="entry name" value="Galactose-binding domain-like"/>
    <property type="match status" value="1"/>
</dbReference>
<evidence type="ECO:0000259" key="2">
    <source>
        <dbReference type="Pfam" id="PF25302"/>
    </source>
</evidence>
<name>A0A089M5Z8_9BACL</name>